<comment type="caution">
    <text evidence="6">The sequence shown here is derived from an EMBL/GenBank/DDBJ whole genome shotgun (WGS) entry which is preliminary data.</text>
</comment>
<evidence type="ECO:0000256" key="3">
    <source>
        <dbReference type="ARBA" id="ARBA00022777"/>
    </source>
</evidence>
<dbReference type="Pfam" id="PF13657">
    <property type="entry name" value="Couple_hipA"/>
    <property type="match status" value="1"/>
</dbReference>
<dbReference type="NCBIfam" id="TIGR03071">
    <property type="entry name" value="couple_hipA"/>
    <property type="match status" value="1"/>
</dbReference>
<dbReference type="Gene3D" id="1.10.1070.20">
    <property type="match status" value="1"/>
</dbReference>
<sequence>MNLEALKTVNAADVYVAGQFAGTLTREAGSHTTFTYDPNYRGRPVASTLQVGPAPVTAHGGAVPPFFAGLLPEGYRLSLLQKDVKTSLNDEFSLLLAIGQDTPGNVQVVPAGTPLTSVASSITGDPSTLDFSHIFSTVDRHGLPGVQAKASAYMLTAPVASQTGAALVKISPKAYPHLIRNEYQHLLAAKKLRLATVRASLVKDRHGTEGLWIQRFDRQEERRIAFEDATQILNVHPAQKYTLTTESVIQALSELSASPLVTTRNLYLQFVFAWLTGNGDLHGKNVGLLENIRGTWEVAPIYDIPCTLVYGDDSLALPVAGRTKRLRRQHWFELAEGIGLHKKAALSAHRLALTAAATVDWDSIGLEGSSLRGAQRELRFRRYELDPL</sequence>
<keyword evidence="3" id="KW-0418">Kinase</keyword>
<dbReference type="PANTHER" id="PTHR37419">
    <property type="entry name" value="SERINE/THREONINE-PROTEIN KINASE TOXIN HIPA"/>
    <property type="match status" value="1"/>
</dbReference>
<name>A0A9D2UFW9_9MICC</name>
<dbReference type="Proteomes" id="UP000823908">
    <property type="component" value="Unassembled WGS sequence"/>
</dbReference>
<protein>
    <submittedName>
        <fullName evidence="6">HipA domain-containing protein</fullName>
    </submittedName>
</protein>
<feature type="domain" description="HipA N-terminal subdomain 1" evidence="5">
    <location>
        <begin position="12"/>
        <end position="108"/>
    </location>
</feature>
<dbReference type="AlphaFoldDB" id="A0A9D2UFW9"/>
<dbReference type="InterPro" id="IPR017508">
    <property type="entry name" value="HipA_N1"/>
</dbReference>
<evidence type="ECO:0000313" key="7">
    <source>
        <dbReference type="Proteomes" id="UP000823908"/>
    </source>
</evidence>
<dbReference type="Pfam" id="PF07804">
    <property type="entry name" value="HipA_C"/>
    <property type="match status" value="1"/>
</dbReference>
<dbReference type="InterPro" id="IPR012893">
    <property type="entry name" value="HipA-like_C"/>
</dbReference>
<comment type="similarity">
    <text evidence="1">Belongs to the HipA Ser/Thr kinase family.</text>
</comment>
<evidence type="ECO:0000313" key="6">
    <source>
        <dbReference type="EMBL" id="HJD51603.1"/>
    </source>
</evidence>
<reference evidence="6" key="1">
    <citation type="journal article" date="2021" name="PeerJ">
        <title>Extensive microbial diversity within the chicken gut microbiome revealed by metagenomics and culture.</title>
        <authorList>
            <person name="Gilroy R."/>
            <person name="Ravi A."/>
            <person name="Getino M."/>
            <person name="Pursley I."/>
            <person name="Horton D.L."/>
            <person name="Alikhan N.F."/>
            <person name="Baker D."/>
            <person name="Gharbi K."/>
            <person name="Hall N."/>
            <person name="Watson M."/>
            <person name="Adriaenssens E.M."/>
            <person name="Foster-Nyarko E."/>
            <person name="Jarju S."/>
            <person name="Secka A."/>
            <person name="Antonio M."/>
            <person name="Oren A."/>
            <person name="Chaudhuri R.R."/>
            <person name="La Ragione R."/>
            <person name="Hildebrand F."/>
            <person name="Pallen M.J."/>
        </authorList>
    </citation>
    <scope>NUCLEOTIDE SEQUENCE</scope>
    <source>
        <strain evidence="6">ChiHjej10B9-4811</strain>
    </source>
</reference>
<dbReference type="GO" id="GO:0004674">
    <property type="term" value="F:protein serine/threonine kinase activity"/>
    <property type="evidence" value="ECO:0007669"/>
    <property type="project" value="TreeGrafter"/>
</dbReference>
<proteinExistence type="inferred from homology"/>
<dbReference type="EMBL" id="DWUS01000160">
    <property type="protein sequence ID" value="HJD51603.1"/>
    <property type="molecule type" value="Genomic_DNA"/>
</dbReference>
<accession>A0A9D2UFW9</accession>
<feature type="domain" description="HipA-like C-terminal" evidence="4">
    <location>
        <begin position="143"/>
        <end position="349"/>
    </location>
</feature>
<organism evidence="6 7">
    <name type="scientific">Candidatus Rothia avistercoris</name>
    <dbReference type="NCBI Taxonomy" id="2840479"/>
    <lineage>
        <taxon>Bacteria</taxon>
        <taxon>Bacillati</taxon>
        <taxon>Actinomycetota</taxon>
        <taxon>Actinomycetes</taxon>
        <taxon>Micrococcales</taxon>
        <taxon>Micrococcaceae</taxon>
        <taxon>Rothia</taxon>
    </lineage>
</organism>
<evidence type="ECO:0000256" key="2">
    <source>
        <dbReference type="ARBA" id="ARBA00022679"/>
    </source>
</evidence>
<dbReference type="PANTHER" id="PTHR37419:SF1">
    <property type="entry name" value="SERINE_THREONINE-PROTEIN KINASE TOXIN HIPA"/>
    <property type="match status" value="1"/>
</dbReference>
<reference evidence="6" key="2">
    <citation type="submission" date="2021-04" db="EMBL/GenBank/DDBJ databases">
        <authorList>
            <person name="Gilroy R."/>
        </authorList>
    </citation>
    <scope>NUCLEOTIDE SEQUENCE</scope>
    <source>
        <strain evidence="6">ChiHjej10B9-4811</strain>
    </source>
</reference>
<dbReference type="InterPro" id="IPR052028">
    <property type="entry name" value="HipA_Ser/Thr_kinase"/>
</dbReference>
<evidence type="ECO:0000259" key="5">
    <source>
        <dbReference type="Pfam" id="PF13657"/>
    </source>
</evidence>
<evidence type="ECO:0000256" key="1">
    <source>
        <dbReference type="ARBA" id="ARBA00010164"/>
    </source>
</evidence>
<evidence type="ECO:0000259" key="4">
    <source>
        <dbReference type="Pfam" id="PF07804"/>
    </source>
</evidence>
<gene>
    <name evidence="6" type="ORF">H9908_07045</name>
</gene>
<keyword evidence="2" id="KW-0808">Transferase</keyword>
<dbReference type="GO" id="GO:0005829">
    <property type="term" value="C:cytosol"/>
    <property type="evidence" value="ECO:0007669"/>
    <property type="project" value="TreeGrafter"/>
</dbReference>